<sequence length="247" mass="28418">MQRQQRNHVVINFVLGSISSSLTSTECSCFFDQPFDNRALKTRFVDRHLSHHRSVAKRLGLDASTIAMILTIIYRLWQVLWSLLPTSTTPAQMREMLPPDSYLHQKVFWMPSGLILIVEGCRFADEPLIPRRLRRVRGLHPITRRAVSQLPWSQCHVRLQTPPSGHLWHQPCGRNRERVEPRPFDAMASRTRTVVFMSSQAEYSQTAGPLSTPSLRQGLPRDPFPRTEHRAIRDWAILPSTSDDGVH</sequence>
<feature type="region of interest" description="Disordered" evidence="1">
    <location>
        <begin position="204"/>
        <end position="225"/>
    </location>
</feature>
<evidence type="ECO:0000313" key="2">
    <source>
        <dbReference type="EMBL" id="KAK1855173.1"/>
    </source>
</evidence>
<evidence type="ECO:0000313" key="3">
    <source>
        <dbReference type="Proteomes" id="UP001243330"/>
    </source>
</evidence>
<feature type="compositionally biased region" description="Polar residues" evidence="1">
    <location>
        <begin position="204"/>
        <end position="215"/>
    </location>
</feature>
<protein>
    <submittedName>
        <fullName evidence="2">Uncharacterized protein</fullName>
    </submittedName>
</protein>
<comment type="caution">
    <text evidence="2">The sequence shown here is derived from an EMBL/GenBank/DDBJ whole genome shotgun (WGS) entry which is preliminary data.</text>
</comment>
<gene>
    <name evidence="2" type="ORF">CCHR01_02205</name>
</gene>
<organism evidence="2 3">
    <name type="scientific">Colletotrichum chrysophilum</name>
    <dbReference type="NCBI Taxonomy" id="1836956"/>
    <lineage>
        <taxon>Eukaryota</taxon>
        <taxon>Fungi</taxon>
        <taxon>Dikarya</taxon>
        <taxon>Ascomycota</taxon>
        <taxon>Pezizomycotina</taxon>
        <taxon>Sordariomycetes</taxon>
        <taxon>Hypocreomycetidae</taxon>
        <taxon>Glomerellales</taxon>
        <taxon>Glomerellaceae</taxon>
        <taxon>Colletotrichum</taxon>
        <taxon>Colletotrichum gloeosporioides species complex</taxon>
    </lineage>
</organism>
<dbReference type="EMBL" id="JAQOWY010000025">
    <property type="protein sequence ID" value="KAK1855173.1"/>
    <property type="molecule type" value="Genomic_DNA"/>
</dbReference>
<proteinExistence type="predicted"/>
<name>A0AAD9AV87_9PEZI</name>
<reference evidence="2" key="1">
    <citation type="submission" date="2023-01" db="EMBL/GenBank/DDBJ databases">
        <title>Colletotrichum chrysophilum M932 genome sequence.</title>
        <authorList>
            <person name="Baroncelli R."/>
        </authorList>
    </citation>
    <scope>NUCLEOTIDE SEQUENCE</scope>
    <source>
        <strain evidence="2">M932</strain>
    </source>
</reference>
<accession>A0AAD9AV87</accession>
<dbReference type="Proteomes" id="UP001243330">
    <property type="component" value="Unassembled WGS sequence"/>
</dbReference>
<evidence type="ECO:0000256" key="1">
    <source>
        <dbReference type="SAM" id="MobiDB-lite"/>
    </source>
</evidence>
<dbReference type="AlphaFoldDB" id="A0AAD9AV87"/>
<keyword evidence="3" id="KW-1185">Reference proteome</keyword>